<dbReference type="Pfam" id="PF04117">
    <property type="entry name" value="Mpv17_PMP22"/>
    <property type="match status" value="1"/>
</dbReference>
<evidence type="ECO:0000256" key="4">
    <source>
        <dbReference type="ARBA" id="ARBA00022989"/>
    </source>
</evidence>
<dbReference type="GO" id="GO:0016020">
    <property type="term" value="C:membrane"/>
    <property type="evidence" value="ECO:0007669"/>
    <property type="project" value="UniProtKB-SubCell"/>
</dbReference>
<sequence>MSVAVLINRLSSVYSKIKTVNSVMFNKHLLLTNLGISLGLSGFGDVLQQNYMILQGEKKAWNKRRTFNMSVTGLTVGAVCHHWYNYLDKKLPGRTLKIVLKKCLIDQIFFSPFYISVFFVTIGLLENSSLSQTVKEIINKGKHLYVAEWIVWPPAQIINFYFLPTKYRVLYDNTISLGYDIYTSYVKHELEENADGKK</sequence>
<dbReference type="PANTHER" id="PTHR11266:SF8">
    <property type="entry name" value="MPV17-LIKE PROTEIN 2"/>
    <property type="match status" value="1"/>
</dbReference>
<name>R4WJ81_RIPPE</name>
<keyword evidence="4 6" id="KW-1133">Transmembrane helix</keyword>
<dbReference type="AlphaFoldDB" id="R4WJ81"/>
<accession>R4WJ81</accession>
<evidence type="ECO:0000256" key="3">
    <source>
        <dbReference type="ARBA" id="ARBA00022692"/>
    </source>
</evidence>
<evidence type="ECO:0000256" key="5">
    <source>
        <dbReference type="ARBA" id="ARBA00023136"/>
    </source>
</evidence>
<protein>
    <submittedName>
        <fullName evidence="7">Pmp22 peroxisomal membrane protein, putative</fullName>
    </submittedName>
</protein>
<evidence type="ECO:0000256" key="6">
    <source>
        <dbReference type="RuleBase" id="RU363053"/>
    </source>
</evidence>
<proteinExistence type="evidence at transcript level"/>
<dbReference type="EMBL" id="AK417540">
    <property type="protein sequence ID" value="BAN20755.1"/>
    <property type="molecule type" value="mRNA"/>
</dbReference>
<comment type="subcellular location">
    <subcellularLocation>
        <location evidence="1">Membrane</location>
        <topology evidence="1">Multi-pass membrane protein</topology>
    </subcellularLocation>
</comment>
<comment type="similarity">
    <text evidence="2 6">Belongs to the peroxisomal membrane protein PXMP2/4 family.</text>
</comment>
<dbReference type="GO" id="GO:0005739">
    <property type="term" value="C:mitochondrion"/>
    <property type="evidence" value="ECO:0007669"/>
    <property type="project" value="TreeGrafter"/>
</dbReference>
<dbReference type="PANTHER" id="PTHR11266">
    <property type="entry name" value="PEROXISOMAL MEMBRANE PROTEIN 2, PXMP2 MPV17"/>
    <property type="match status" value="1"/>
</dbReference>
<dbReference type="GO" id="GO:0061668">
    <property type="term" value="P:mitochondrial ribosome assembly"/>
    <property type="evidence" value="ECO:0007669"/>
    <property type="project" value="TreeGrafter"/>
</dbReference>
<reference evidence="7" key="1">
    <citation type="journal article" date="2013" name="PLoS ONE">
        <title>Gene expression in gut symbiotic organ of stinkbug affected by extracellular bacterial symbiont.</title>
        <authorList>
            <person name="Futahashi R."/>
            <person name="Tanaka K."/>
            <person name="Tanahashi M."/>
            <person name="Nikoh N."/>
            <person name="Kikuchi Y."/>
            <person name="Lee B.L."/>
            <person name="Fukatsu T."/>
        </authorList>
    </citation>
    <scope>NUCLEOTIDE SEQUENCE</scope>
    <source>
        <tissue evidence="7">Midgut</tissue>
    </source>
</reference>
<feature type="transmembrane region" description="Helical" evidence="6">
    <location>
        <begin position="104"/>
        <end position="125"/>
    </location>
</feature>
<evidence type="ECO:0000313" key="7">
    <source>
        <dbReference type="EMBL" id="BAN20755.1"/>
    </source>
</evidence>
<keyword evidence="3 6" id="KW-0812">Transmembrane</keyword>
<comment type="caution">
    <text evidence="6">Lacks conserved residue(s) required for the propagation of feature annotation.</text>
</comment>
<dbReference type="InterPro" id="IPR007248">
    <property type="entry name" value="Mpv17_PMP22"/>
</dbReference>
<organism evidence="7">
    <name type="scientific">Riptortus pedestris</name>
    <name type="common">Bean bug</name>
    <dbReference type="NCBI Taxonomy" id="329032"/>
    <lineage>
        <taxon>Eukaryota</taxon>
        <taxon>Metazoa</taxon>
        <taxon>Ecdysozoa</taxon>
        <taxon>Arthropoda</taxon>
        <taxon>Hexapoda</taxon>
        <taxon>Insecta</taxon>
        <taxon>Pterygota</taxon>
        <taxon>Neoptera</taxon>
        <taxon>Paraneoptera</taxon>
        <taxon>Hemiptera</taxon>
        <taxon>Heteroptera</taxon>
        <taxon>Panheteroptera</taxon>
        <taxon>Pentatomomorpha</taxon>
        <taxon>Coreoidea</taxon>
        <taxon>Alydidae</taxon>
        <taxon>Riptortus</taxon>
    </lineage>
</organism>
<evidence type="ECO:0000256" key="1">
    <source>
        <dbReference type="ARBA" id="ARBA00004141"/>
    </source>
</evidence>
<evidence type="ECO:0000256" key="2">
    <source>
        <dbReference type="ARBA" id="ARBA00006824"/>
    </source>
</evidence>
<keyword evidence="5 6" id="KW-0472">Membrane</keyword>